<reference evidence="3" key="1">
    <citation type="submission" date="2024-06" db="EMBL/GenBank/DDBJ databases">
        <title>Multi-omics analyses provide insights into the biosynthesis of the anticancer antibiotic pleurotin in Hohenbuehelia grisea.</title>
        <authorList>
            <person name="Weaver J.A."/>
            <person name="Alberti F."/>
        </authorList>
    </citation>
    <scope>NUCLEOTIDE SEQUENCE [LARGE SCALE GENOMIC DNA]</scope>
    <source>
        <strain evidence="3">T-177</strain>
    </source>
</reference>
<protein>
    <recommendedName>
        <fullName evidence="4">Proteasome assembly chaperone 1</fullName>
    </recommendedName>
</protein>
<evidence type="ECO:0000313" key="3">
    <source>
        <dbReference type="Proteomes" id="UP001556367"/>
    </source>
</evidence>
<accession>A0ABR3JSU6</accession>
<gene>
    <name evidence="2" type="ORF">HGRIS_014192</name>
</gene>
<feature type="region of interest" description="Disordered" evidence="1">
    <location>
        <begin position="1"/>
        <end position="28"/>
    </location>
</feature>
<sequence length="280" mass="30126">MDIEPLASDQLPPRYAVESDEEEDEINPLTKQVDQSDVSTNVKVVGDAIPESKPLIIASGSVATLWAKGADLGEQVGAIAVNGVQVGLVFTPSWTTAVVIVSEVMTRLPYSMMHPYAETIISKLKPTNVSLLDQYPAPVYISSAQLPLHQAQIRYITTQASTAYPDIVHSFDPPNLISTTSAAFMAILNMPASQVPATLFLLPGSQILPPPPRTLEPSDFDWIQDHEAEWSAALMDQAHVLLNQAVGVKTPAKWAIKGESGVAARSAQSKPKIGEGSMYI</sequence>
<comment type="caution">
    <text evidence="2">The sequence shown here is derived from an EMBL/GenBank/DDBJ whole genome shotgun (WGS) entry which is preliminary data.</text>
</comment>
<organism evidence="2 3">
    <name type="scientific">Hohenbuehelia grisea</name>
    <dbReference type="NCBI Taxonomy" id="104357"/>
    <lineage>
        <taxon>Eukaryota</taxon>
        <taxon>Fungi</taxon>
        <taxon>Dikarya</taxon>
        <taxon>Basidiomycota</taxon>
        <taxon>Agaricomycotina</taxon>
        <taxon>Agaricomycetes</taxon>
        <taxon>Agaricomycetidae</taxon>
        <taxon>Agaricales</taxon>
        <taxon>Pleurotineae</taxon>
        <taxon>Pleurotaceae</taxon>
        <taxon>Hohenbuehelia</taxon>
    </lineage>
</organism>
<evidence type="ECO:0000256" key="1">
    <source>
        <dbReference type="SAM" id="MobiDB-lite"/>
    </source>
</evidence>
<dbReference type="Proteomes" id="UP001556367">
    <property type="component" value="Unassembled WGS sequence"/>
</dbReference>
<dbReference type="EMBL" id="JASNQZ010000003">
    <property type="protein sequence ID" value="KAL0958876.1"/>
    <property type="molecule type" value="Genomic_DNA"/>
</dbReference>
<keyword evidence="3" id="KW-1185">Reference proteome</keyword>
<evidence type="ECO:0008006" key="4">
    <source>
        <dbReference type="Google" id="ProtNLM"/>
    </source>
</evidence>
<evidence type="ECO:0000313" key="2">
    <source>
        <dbReference type="EMBL" id="KAL0958876.1"/>
    </source>
</evidence>
<name>A0ABR3JSU6_9AGAR</name>
<proteinExistence type="predicted"/>